<organism evidence="3 4">
    <name type="scientific">Fulvitalea axinellae</name>
    <dbReference type="NCBI Taxonomy" id="1182444"/>
    <lineage>
        <taxon>Bacteria</taxon>
        <taxon>Pseudomonadati</taxon>
        <taxon>Bacteroidota</taxon>
        <taxon>Cytophagia</taxon>
        <taxon>Cytophagales</taxon>
        <taxon>Persicobacteraceae</taxon>
        <taxon>Fulvitalea</taxon>
    </lineage>
</organism>
<proteinExistence type="predicted"/>
<sequence length="346" mass="40026">MSSRATNTETEPRIFDGKMKMTAYILAAIIMGTLPGLEDFLDDDRQLKDLWLGMLLTPLFLTAIFPLVGIVVRFCWKFFGRWFRNKKTGTSVISIALCLLVPVLVMSIAPGTFGNALWPEGINTLLFMAITLTVEGFELVLVQRQQLERQNYRLLKAHGEAKYQALINQINPHFLFNSLNALSHLVHKDADKAEHFIEELSRIYRYILQLNETFLVPLRQEVEFIESYLFLQKIRFRDNLDMRINLNPRTLDKCVPPLTLELLVENAVKHNEVSESHPLVVELYAQGNTLIVENRIRLREDYRSDTTKIGLKNLMEKFEILDEKLPEFITENGKFIAKIPLFDPEI</sequence>
<keyword evidence="1" id="KW-1133">Transmembrane helix</keyword>
<keyword evidence="1" id="KW-0812">Transmembrane</keyword>
<dbReference type="InterPro" id="IPR010559">
    <property type="entry name" value="Sig_transdc_His_kin_internal"/>
</dbReference>
<protein>
    <recommendedName>
        <fullName evidence="2">Signal transduction histidine kinase internal region domain-containing protein</fullName>
    </recommendedName>
</protein>
<dbReference type="RefSeq" id="WP_338393573.1">
    <property type="nucleotide sequence ID" value="NZ_AP025314.1"/>
</dbReference>
<evidence type="ECO:0000313" key="4">
    <source>
        <dbReference type="Proteomes" id="UP001348817"/>
    </source>
</evidence>
<evidence type="ECO:0000256" key="1">
    <source>
        <dbReference type="SAM" id="Phobius"/>
    </source>
</evidence>
<feature type="transmembrane region" description="Helical" evidence="1">
    <location>
        <begin position="50"/>
        <end position="76"/>
    </location>
</feature>
<dbReference type="PANTHER" id="PTHR34220:SF7">
    <property type="entry name" value="SENSOR HISTIDINE KINASE YPDA"/>
    <property type="match status" value="1"/>
</dbReference>
<dbReference type="Pfam" id="PF06580">
    <property type="entry name" value="His_kinase"/>
    <property type="match status" value="1"/>
</dbReference>
<gene>
    <name evidence="3" type="ORF">FUAX_07370</name>
</gene>
<feature type="transmembrane region" description="Helical" evidence="1">
    <location>
        <begin position="88"/>
        <end position="109"/>
    </location>
</feature>
<dbReference type="GO" id="GO:0016020">
    <property type="term" value="C:membrane"/>
    <property type="evidence" value="ECO:0007669"/>
    <property type="project" value="InterPro"/>
</dbReference>
<feature type="transmembrane region" description="Helical" evidence="1">
    <location>
        <begin position="121"/>
        <end position="142"/>
    </location>
</feature>
<evidence type="ECO:0000313" key="3">
    <source>
        <dbReference type="EMBL" id="BDD08305.1"/>
    </source>
</evidence>
<dbReference type="PANTHER" id="PTHR34220">
    <property type="entry name" value="SENSOR HISTIDINE KINASE YPDA"/>
    <property type="match status" value="1"/>
</dbReference>
<dbReference type="KEGG" id="fax:FUAX_07370"/>
<dbReference type="GO" id="GO:0000155">
    <property type="term" value="F:phosphorelay sensor kinase activity"/>
    <property type="evidence" value="ECO:0007669"/>
    <property type="project" value="InterPro"/>
</dbReference>
<keyword evidence="1" id="KW-0472">Membrane</keyword>
<dbReference type="Proteomes" id="UP001348817">
    <property type="component" value="Chromosome"/>
</dbReference>
<feature type="domain" description="Signal transduction histidine kinase internal region" evidence="2">
    <location>
        <begin position="161"/>
        <end position="240"/>
    </location>
</feature>
<reference evidence="3 4" key="1">
    <citation type="submission" date="2021-12" db="EMBL/GenBank/DDBJ databases">
        <title>Genome sequencing of bacteria with rrn-lacking chromosome and rrn-plasmid.</title>
        <authorList>
            <person name="Anda M."/>
            <person name="Iwasaki W."/>
        </authorList>
    </citation>
    <scope>NUCLEOTIDE SEQUENCE [LARGE SCALE GENOMIC DNA]</scope>
    <source>
        <strain evidence="3 4">DSM 100852</strain>
    </source>
</reference>
<evidence type="ECO:0000259" key="2">
    <source>
        <dbReference type="Pfam" id="PF06580"/>
    </source>
</evidence>
<accession>A0AAU9DBW0</accession>
<name>A0AAU9DBW0_9BACT</name>
<keyword evidence="4" id="KW-1185">Reference proteome</keyword>
<dbReference type="AlphaFoldDB" id="A0AAU9DBW0"/>
<dbReference type="InterPro" id="IPR050640">
    <property type="entry name" value="Bact_2-comp_sensor_kinase"/>
</dbReference>
<dbReference type="EMBL" id="AP025314">
    <property type="protein sequence ID" value="BDD08305.1"/>
    <property type="molecule type" value="Genomic_DNA"/>
</dbReference>
<feature type="transmembrane region" description="Helical" evidence="1">
    <location>
        <begin position="21"/>
        <end position="38"/>
    </location>
</feature>